<dbReference type="Proteomes" id="UP001057402">
    <property type="component" value="Chromosome 2"/>
</dbReference>
<comment type="caution">
    <text evidence="1">The sequence shown here is derived from an EMBL/GenBank/DDBJ whole genome shotgun (WGS) entry which is preliminary data.</text>
</comment>
<evidence type="ECO:0000313" key="1">
    <source>
        <dbReference type="EMBL" id="KAI4385976.1"/>
    </source>
</evidence>
<keyword evidence="2" id="KW-1185">Reference proteome</keyword>
<name>A0ACB9S644_9MYRT</name>
<proteinExistence type="predicted"/>
<accession>A0ACB9S644</accession>
<gene>
    <name evidence="1" type="ORF">MLD38_003957</name>
</gene>
<evidence type="ECO:0000313" key="2">
    <source>
        <dbReference type="Proteomes" id="UP001057402"/>
    </source>
</evidence>
<sequence length="158" mass="16967">MEAARRHLSVTEEESKKVSGMVVPPHKSGEYPSFYENLSLRGLQIHSARPGLISCSFKVPPHLTDRSGNFAAGAIANLVDEIGYAAVYVEGTPMSVSVNMSISYLSPAKAHDELEITSKALGRRGSYSGTLVVLRNKQTGEVVAEGRHSLFAPPASKI</sequence>
<reference evidence="2" key="1">
    <citation type="journal article" date="2023" name="Front. Plant Sci.">
        <title>Chromosomal-level genome assembly of Melastoma candidum provides insights into trichome evolution.</title>
        <authorList>
            <person name="Zhong Y."/>
            <person name="Wu W."/>
            <person name="Sun C."/>
            <person name="Zou P."/>
            <person name="Liu Y."/>
            <person name="Dai S."/>
            <person name="Zhou R."/>
        </authorList>
    </citation>
    <scope>NUCLEOTIDE SEQUENCE [LARGE SCALE GENOMIC DNA]</scope>
</reference>
<protein>
    <submittedName>
        <fullName evidence="1">Uncharacterized protein</fullName>
    </submittedName>
</protein>
<organism evidence="1 2">
    <name type="scientific">Melastoma candidum</name>
    <dbReference type="NCBI Taxonomy" id="119954"/>
    <lineage>
        <taxon>Eukaryota</taxon>
        <taxon>Viridiplantae</taxon>
        <taxon>Streptophyta</taxon>
        <taxon>Embryophyta</taxon>
        <taxon>Tracheophyta</taxon>
        <taxon>Spermatophyta</taxon>
        <taxon>Magnoliopsida</taxon>
        <taxon>eudicotyledons</taxon>
        <taxon>Gunneridae</taxon>
        <taxon>Pentapetalae</taxon>
        <taxon>rosids</taxon>
        <taxon>malvids</taxon>
        <taxon>Myrtales</taxon>
        <taxon>Melastomataceae</taxon>
        <taxon>Melastomatoideae</taxon>
        <taxon>Melastomateae</taxon>
        <taxon>Melastoma</taxon>
    </lineage>
</organism>
<dbReference type="EMBL" id="CM042881">
    <property type="protein sequence ID" value="KAI4385976.1"/>
    <property type="molecule type" value="Genomic_DNA"/>
</dbReference>